<dbReference type="EMBL" id="CCAG010000080">
    <property type="status" value="NOT_ANNOTATED_CDS"/>
    <property type="molecule type" value="Genomic_DNA"/>
</dbReference>
<organism evidence="1 2">
    <name type="scientific">Glossina morsitans morsitans</name>
    <name type="common">Savannah tsetse fly</name>
    <dbReference type="NCBI Taxonomy" id="37546"/>
    <lineage>
        <taxon>Eukaryota</taxon>
        <taxon>Metazoa</taxon>
        <taxon>Ecdysozoa</taxon>
        <taxon>Arthropoda</taxon>
        <taxon>Hexapoda</taxon>
        <taxon>Insecta</taxon>
        <taxon>Pterygota</taxon>
        <taxon>Neoptera</taxon>
        <taxon>Endopterygota</taxon>
        <taxon>Diptera</taxon>
        <taxon>Brachycera</taxon>
        <taxon>Muscomorpha</taxon>
        <taxon>Hippoboscoidea</taxon>
        <taxon>Glossinidae</taxon>
        <taxon>Glossina</taxon>
    </lineage>
</organism>
<reference evidence="1" key="1">
    <citation type="submission" date="2020-05" db="UniProtKB">
        <authorList>
            <consortium name="EnsemblMetazoa"/>
        </authorList>
    </citation>
    <scope>IDENTIFICATION</scope>
    <source>
        <strain evidence="1">Yale</strain>
    </source>
</reference>
<dbReference type="Proteomes" id="UP000092444">
    <property type="component" value="Unassembled WGS sequence"/>
</dbReference>
<dbReference type="EnsemblMetazoa" id="GMOY003926-RA">
    <property type="protein sequence ID" value="GMOY003926-PA"/>
    <property type="gene ID" value="GMOY003926"/>
</dbReference>
<name>A0A1B0FJC8_GLOMM</name>
<dbReference type="AlphaFoldDB" id="A0A1B0FJC8"/>
<accession>A0A1B0FJC8</accession>
<dbReference type="VEuPathDB" id="VectorBase:GMOY003926"/>
<evidence type="ECO:0000313" key="1">
    <source>
        <dbReference type="EnsemblMetazoa" id="GMOY003926-PA"/>
    </source>
</evidence>
<keyword evidence="2" id="KW-1185">Reference proteome</keyword>
<evidence type="ECO:0000313" key="2">
    <source>
        <dbReference type="Proteomes" id="UP000092444"/>
    </source>
</evidence>
<proteinExistence type="predicted"/>
<sequence>MKRAEVAVLKAQPVGRRDQLAILQAQCRVGEYVRDAQNCEAKIAEWRLQLLPAAQQGKGGEGTITSSRGPHILVRLDGDDFSVPFHPTWKMRYLDSAQVQQHKGDE</sequence>
<protein>
    <submittedName>
        <fullName evidence="1">Uncharacterized protein</fullName>
    </submittedName>
</protein>